<dbReference type="RefSeq" id="XP_018128071.1">
    <property type="nucleotide sequence ID" value="XM_018277200.1"/>
</dbReference>
<gene>
    <name evidence="7" type="ORF">VE01_07767</name>
</gene>
<reference evidence="7 8" key="1">
    <citation type="submission" date="2016-03" db="EMBL/GenBank/DDBJ databases">
        <title>Comparative genomics of Pseudogymnoascus destructans, the fungus causing white-nose syndrome of bats.</title>
        <authorList>
            <person name="Palmer J.M."/>
            <person name="Drees K.P."/>
            <person name="Foster J.T."/>
            <person name="Lindner D.L."/>
        </authorList>
    </citation>
    <scope>NUCLEOTIDE SEQUENCE [LARGE SCALE GENOMIC DNA]</scope>
    <source>
        <strain evidence="7 8">UAMH 10579</strain>
    </source>
</reference>
<evidence type="ECO:0000313" key="8">
    <source>
        <dbReference type="Proteomes" id="UP000091956"/>
    </source>
</evidence>
<dbReference type="PANTHER" id="PTHR45969">
    <property type="entry name" value="RING ZINC FINGER PROTEIN-RELATED"/>
    <property type="match status" value="1"/>
</dbReference>
<organism evidence="7 8">
    <name type="scientific">Pseudogymnoascus verrucosus</name>
    <dbReference type="NCBI Taxonomy" id="342668"/>
    <lineage>
        <taxon>Eukaryota</taxon>
        <taxon>Fungi</taxon>
        <taxon>Dikarya</taxon>
        <taxon>Ascomycota</taxon>
        <taxon>Pezizomycotina</taxon>
        <taxon>Leotiomycetes</taxon>
        <taxon>Thelebolales</taxon>
        <taxon>Thelebolaceae</taxon>
        <taxon>Pseudogymnoascus</taxon>
    </lineage>
</organism>
<dbReference type="PROSITE" id="PS50089">
    <property type="entry name" value="ZF_RING_2"/>
    <property type="match status" value="1"/>
</dbReference>
<proteinExistence type="predicted"/>
<dbReference type="Pfam" id="PF13639">
    <property type="entry name" value="zf-RING_2"/>
    <property type="match status" value="1"/>
</dbReference>
<keyword evidence="3" id="KW-0862">Zinc</keyword>
<accession>A0A1B8GET5</accession>
<dbReference type="SUPFAM" id="SSF57850">
    <property type="entry name" value="RING/U-box"/>
    <property type="match status" value="1"/>
</dbReference>
<evidence type="ECO:0000259" key="6">
    <source>
        <dbReference type="PROSITE" id="PS50089"/>
    </source>
</evidence>
<evidence type="ECO:0000256" key="2">
    <source>
        <dbReference type="ARBA" id="ARBA00022771"/>
    </source>
</evidence>
<dbReference type="STRING" id="342668.A0A1B8GET5"/>
<keyword evidence="2 4" id="KW-0863">Zinc-finger</keyword>
<evidence type="ECO:0000256" key="5">
    <source>
        <dbReference type="SAM" id="MobiDB-lite"/>
    </source>
</evidence>
<dbReference type="InterPro" id="IPR013083">
    <property type="entry name" value="Znf_RING/FYVE/PHD"/>
</dbReference>
<reference evidence="8" key="2">
    <citation type="journal article" date="2018" name="Nat. Commun.">
        <title>Extreme sensitivity to ultraviolet light in the fungal pathogen causing white-nose syndrome of bats.</title>
        <authorList>
            <person name="Palmer J.M."/>
            <person name="Drees K.P."/>
            <person name="Foster J.T."/>
            <person name="Lindner D.L."/>
        </authorList>
    </citation>
    <scope>NUCLEOTIDE SEQUENCE [LARGE SCALE GENOMIC DNA]</scope>
    <source>
        <strain evidence="8">UAMH 10579</strain>
    </source>
</reference>
<dbReference type="GeneID" id="28841153"/>
<dbReference type="EMBL" id="KV460244">
    <property type="protein sequence ID" value="OBT94338.1"/>
    <property type="molecule type" value="Genomic_DNA"/>
</dbReference>
<feature type="domain" description="RING-type" evidence="6">
    <location>
        <begin position="247"/>
        <end position="284"/>
    </location>
</feature>
<evidence type="ECO:0000313" key="7">
    <source>
        <dbReference type="EMBL" id="OBT94338.1"/>
    </source>
</evidence>
<dbReference type="InterPro" id="IPR001841">
    <property type="entry name" value="Znf_RING"/>
</dbReference>
<dbReference type="GO" id="GO:0008270">
    <property type="term" value="F:zinc ion binding"/>
    <property type="evidence" value="ECO:0007669"/>
    <property type="project" value="UniProtKB-KW"/>
</dbReference>
<evidence type="ECO:0000256" key="1">
    <source>
        <dbReference type="ARBA" id="ARBA00022723"/>
    </source>
</evidence>
<dbReference type="Gene3D" id="3.30.40.10">
    <property type="entry name" value="Zinc/RING finger domain, C3HC4 (zinc finger)"/>
    <property type="match status" value="1"/>
</dbReference>
<sequence length="339" mass="37212">MKFSSYTAKFARAFSTFPIVTPVTEDSNRGEALGYYAVEEAMSPNILRNGFLCADSVTFWLSTEDGFDIQNVVAEEGAFQFIGSLKEQQVLLALSMWKPGLRGDPTDLDQMSGNILQDTKVESGDMMVVLSSREAVELHNLEVKNEAVLVIAQMPIELLQQFATRLGVTFTPSEYGVYKKVFCPSTHIFTIIRNRLWLLHGVFTTIGTLHGRVLDVQDTAANKWKAASADAVQRLERKLGHIGTDDCAICIQSLTVTKANCPHLFHSCLNEWLLEHSDSCPLCRTNISSKEANAERSSTAVGQAEPAHDVINETTDGEVGSEPVCDTARDDLTSSEAVG</sequence>
<evidence type="ECO:0000256" key="4">
    <source>
        <dbReference type="PROSITE-ProRule" id="PRU00175"/>
    </source>
</evidence>
<dbReference type="AlphaFoldDB" id="A0A1B8GET5"/>
<dbReference type="Proteomes" id="UP000091956">
    <property type="component" value="Unassembled WGS sequence"/>
</dbReference>
<name>A0A1B8GET5_9PEZI</name>
<evidence type="ECO:0000256" key="3">
    <source>
        <dbReference type="ARBA" id="ARBA00022833"/>
    </source>
</evidence>
<keyword evidence="1" id="KW-0479">Metal-binding</keyword>
<feature type="region of interest" description="Disordered" evidence="5">
    <location>
        <begin position="294"/>
        <end position="339"/>
    </location>
</feature>
<keyword evidence="8" id="KW-1185">Reference proteome</keyword>
<protein>
    <recommendedName>
        <fullName evidence="6">RING-type domain-containing protein</fullName>
    </recommendedName>
</protein>